<dbReference type="PANTHER" id="PTHR21047:SF2">
    <property type="entry name" value="THYMIDINE DIPHOSPHO-4-KETO-RHAMNOSE 3,5-EPIMERASE"/>
    <property type="match status" value="1"/>
</dbReference>
<dbReference type="Pfam" id="PF00908">
    <property type="entry name" value="dTDP_sugar_isom"/>
    <property type="match status" value="1"/>
</dbReference>
<comment type="pathway">
    <text evidence="5">Carbohydrate biosynthesis; dTDP-L-rhamnose biosynthesis.</text>
</comment>
<keyword evidence="7" id="KW-1185">Reference proteome</keyword>
<dbReference type="InterPro" id="IPR014710">
    <property type="entry name" value="RmlC-like_jellyroll"/>
</dbReference>
<evidence type="ECO:0000256" key="3">
    <source>
        <dbReference type="ARBA" id="ARBA00012098"/>
    </source>
</evidence>
<dbReference type="Proteomes" id="UP001494588">
    <property type="component" value="Unassembled WGS sequence"/>
</dbReference>
<evidence type="ECO:0000256" key="5">
    <source>
        <dbReference type="RuleBase" id="RU364069"/>
    </source>
</evidence>
<dbReference type="RefSeq" id="WP_233472189.1">
    <property type="nucleotide sequence ID" value="NZ_CAJHCS010000058.1"/>
</dbReference>
<dbReference type="EMBL" id="JAZHGC010000078">
    <property type="protein sequence ID" value="MEM5292258.1"/>
    <property type="molecule type" value="Genomic_DNA"/>
</dbReference>
<name>A0ABU9QRY2_9BURK</name>
<reference evidence="6 7" key="1">
    <citation type="submission" date="2024-01" db="EMBL/GenBank/DDBJ databases">
        <title>The diversity of rhizobia nodulating Mimosa spp. in eleven states of Brazil covering several biomes is determined by host plant, location, and edaphic factors.</title>
        <authorList>
            <person name="Rouws L."/>
            <person name="Barauna A."/>
            <person name="Beukes C."/>
            <person name="De Faria S.M."/>
            <person name="Gross E."/>
            <person name="Dos Reis Junior F.B."/>
            <person name="Simon M."/>
            <person name="Maluk M."/>
            <person name="Odee D.W."/>
            <person name="Kenicer G."/>
            <person name="Young J.P.W."/>
            <person name="Reis V.M."/>
            <person name="Zilli J."/>
            <person name="James E.K."/>
        </authorList>
    </citation>
    <scope>NUCLEOTIDE SEQUENCE [LARGE SCALE GENOMIC DNA]</scope>
    <source>
        <strain evidence="6 7">JPY77</strain>
    </source>
</reference>
<evidence type="ECO:0000313" key="6">
    <source>
        <dbReference type="EMBL" id="MEM5292258.1"/>
    </source>
</evidence>
<evidence type="ECO:0000313" key="7">
    <source>
        <dbReference type="Proteomes" id="UP001494588"/>
    </source>
</evidence>
<evidence type="ECO:0000256" key="4">
    <source>
        <dbReference type="ARBA" id="ARBA00019595"/>
    </source>
</evidence>
<proteinExistence type="inferred from homology"/>
<comment type="catalytic activity">
    <reaction evidence="1 5">
        <text>dTDP-4-dehydro-6-deoxy-alpha-D-glucose = dTDP-4-dehydro-beta-L-rhamnose</text>
        <dbReference type="Rhea" id="RHEA:16969"/>
        <dbReference type="ChEBI" id="CHEBI:57649"/>
        <dbReference type="ChEBI" id="CHEBI:62830"/>
        <dbReference type="EC" id="5.1.3.13"/>
    </reaction>
</comment>
<gene>
    <name evidence="6" type="primary">rfbC</name>
    <name evidence="6" type="ORF">V4C55_41940</name>
</gene>
<dbReference type="InterPro" id="IPR011051">
    <property type="entry name" value="RmlC_Cupin_sf"/>
</dbReference>
<dbReference type="SUPFAM" id="SSF51182">
    <property type="entry name" value="RmlC-like cupins"/>
    <property type="match status" value="1"/>
</dbReference>
<comment type="function">
    <text evidence="2 5">Catalyzes the epimerization of the C3' and C5'positions of dTDP-6-deoxy-D-xylo-4-hexulose, forming dTDP-6-deoxy-L-lyxo-4-hexulose.</text>
</comment>
<evidence type="ECO:0000256" key="1">
    <source>
        <dbReference type="ARBA" id="ARBA00001298"/>
    </source>
</evidence>
<sequence>MSTPPPSSAQSILCRIRHTNLRDVKIVEPHIAHDARGLFFDSFDQEWFEENVARGYTFVQDQHMVFAHNVLTGLHYQIQHPRGLLLRVVSGDVFAVALDLRRWSVTFGRWVGERISSANNWQMWIPPGFAYGFHVRSDVAEVLVRATSKRNATFERTVCWNDPEINIAWGMKSEPLVTAASANGVGFPAIEVY</sequence>
<comment type="subunit">
    <text evidence="5">Homodimer.</text>
</comment>
<comment type="similarity">
    <text evidence="5">Belongs to the dTDP-4-dehydrorhamnose 3,5-epimerase family.</text>
</comment>
<comment type="caution">
    <text evidence="6">The sequence shown here is derived from an EMBL/GenBank/DDBJ whole genome shotgun (WGS) entry which is preliminary data.</text>
</comment>
<dbReference type="GO" id="GO:0008830">
    <property type="term" value="F:dTDP-4-dehydrorhamnose 3,5-epimerase activity"/>
    <property type="evidence" value="ECO:0007669"/>
    <property type="project" value="UniProtKB-EC"/>
</dbReference>
<accession>A0ABU9QRY2</accession>
<dbReference type="NCBIfam" id="TIGR01221">
    <property type="entry name" value="rmlC"/>
    <property type="match status" value="1"/>
</dbReference>
<dbReference type="Gene3D" id="2.60.120.10">
    <property type="entry name" value="Jelly Rolls"/>
    <property type="match status" value="1"/>
</dbReference>
<dbReference type="PANTHER" id="PTHR21047">
    <property type="entry name" value="DTDP-6-DEOXY-D-GLUCOSE-3,5 EPIMERASE"/>
    <property type="match status" value="1"/>
</dbReference>
<keyword evidence="5 6" id="KW-0413">Isomerase</keyword>
<organism evidence="6 7">
    <name type="scientific">Paraburkholderia sabiae</name>
    <dbReference type="NCBI Taxonomy" id="273251"/>
    <lineage>
        <taxon>Bacteria</taxon>
        <taxon>Pseudomonadati</taxon>
        <taxon>Pseudomonadota</taxon>
        <taxon>Betaproteobacteria</taxon>
        <taxon>Burkholderiales</taxon>
        <taxon>Burkholderiaceae</taxon>
        <taxon>Paraburkholderia</taxon>
    </lineage>
</organism>
<evidence type="ECO:0000256" key="2">
    <source>
        <dbReference type="ARBA" id="ARBA00001997"/>
    </source>
</evidence>
<protein>
    <recommendedName>
        <fullName evidence="4 5">dTDP-4-dehydrorhamnose 3,5-epimerase</fullName>
        <ecNumber evidence="3 5">5.1.3.13</ecNumber>
    </recommendedName>
    <alternativeName>
        <fullName evidence="5">Thymidine diphospho-4-keto-rhamnose 3,5-epimerase</fullName>
    </alternativeName>
</protein>
<dbReference type="InterPro" id="IPR000888">
    <property type="entry name" value="RmlC-like"/>
</dbReference>
<dbReference type="EC" id="5.1.3.13" evidence="3 5"/>